<sequence length="388" mass="45488">MSLELPKRIFKEVEEPQVTQINNNCRIEYIMRKFTEWMPKELAVVKKDPVFSQIFKLHKNGLGFSARVVHSFLCRELVTYKLHELWFVFARRPLRFSLQEFHAVTGFECNTHISLKEFEEWKYDGGFWSNVLRRKDGTVTLFNLWNKDKEAVKKWKNADRIRLIYLAMEQILTPEDDIYAYIDWRGNYDVVQSDAFRRDDDVEDDRVKNLMELIRTRHDFSDHIWEIEEAPEVCSDLHDEAPVNDESAVNDEAAESGEDYHTPKGSKNLGATSRRGKKRLPDRGMEKRKHKVLSIGPKQTPFNEDMKDFVAQLFEQSFSGMEQRLQKQMAETFEQMRTELKDSRKEASVDVELGEPSAKKPSPKKPSLKKPSTSQPPLRRSTRGGKKH</sequence>
<dbReference type="PANTHER" id="PTHR48449:SF1">
    <property type="entry name" value="DUF1985 DOMAIN-CONTAINING PROTEIN"/>
    <property type="match status" value="1"/>
</dbReference>
<dbReference type="InterPro" id="IPR015410">
    <property type="entry name" value="DUF1985"/>
</dbReference>
<protein>
    <recommendedName>
        <fullName evidence="2">DUF1985 domain-containing protein</fullName>
    </recommendedName>
</protein>
<feature type="domain" description="DUF1985" evidence="2">
    <location>
        <begin position="73"/>
        <end position="176"/>
    </location>
</feature>
<organism evidence="3 4">
    <name type="scientific">Brassica oleracea var. oleracea</name>
    <dbReference type="NCBI Taxonomy" id="109376"/>
    <lineage>
        <taxon>Eukaryota</taxon>
        <taxon>Viridiplantae</taxon>
        <taxon>Streptophyta</taxon>
        <taxon>Embryophyta</taxon>
        <taxon>Tracheophyta</taxon>
        <taxon>Spermatophyta</taxon>
        <taxon>Magnoliopsida</taxon>
        <taxon>eudicotyledons</taxon>
        <taxon>Gunneridae</taxon>
        <taxon>Pentapetalae</taxon>
        <taxon>rosids</taxon>
        <taxon>malvids</taxon>
        <taxon>Brassicales</taxon>
        <taxon>Brassicaceae</taxon>
        <taxon>Brassiceae</taxon>
        <taxon>Brassica</taxon>
    </lineage>
</organism>
<dbReference type="PANTHER" id="PTHR48449">
    <property type="entry name" value="DUF1985 DOMAIN-CONTAINING PROTEIN"/>
    <property type="match status" value="1"/>
</dbReference>
<dbReference type="eggNOG" id="ENOG502R28P">
    <property type="taxonomic scope" value="Eukaryota"/>
</dbReference>
<reference evidence="3" key="2">
    <citation type="submission" date="2015-03" db="UniProtKB">
        <authorList>
            <consortium name="EnsemblPlants"/>
        </authorList>
    </citation>
    <scope>IDENTIFICATION</scope>
</reference>
<dbReference type="HOGENOM" id="CLU_017415_6_0_1"/>
<dbReference type="Gramene" id="Bo8g054670.1">
    <property type="protein sequence ID" value="Bo8g054670.1"/>
    <property type="gene ID" value="Bo8g054670"/>
</dbReference>
<evidence type="ECO:0000313" key="3">
    <source>
        <dbReference type="EnsemblPlants" id="Bo8g054670.1"/>
    </source>
</evidence>
<evidence type="ECO:0000256" key="1">
    <source>
        <dbReference type="SAM" id="MobiDB-lite"/>
    </source>
</evidence>
<evidence type="ECO:0000259" key="2">
    <source>
        <dbReference type="Pfam" id="PF09331"/>
    </source>
</evidence>
<evidence type="ECO:0000313" key="4">
    <source>
        <dbReference type="Proteomes" id="UP000032141"/>
    </source>
</evidence>
<dbReference type="Pfam" id="PF09331">
    <property type="entry name" value="DUF1985"/>
    <property type="match status" value="1"/>
</dbReference>
<accession>A0A0D3DNE6</accession>
<feature type="compositionally biased region" description="Basic and acidic residues" evidence="1">
    <location>
        <begin position="339"/>
        <end position="348"/>
    </location>
</feature>
<feature type="compositionally biased region" description="Acidic residues" evidence="1">
    <location>
        <begin position="248"/>
        <end position="257"/>
    </location>
</feature>
<reference evidence="3 4" key="1">
    <citation type="journal article" date="2014" name="Genome Biol.">
        <title>Transcriptome and methylome profiling reveals relics of genome dominance in the mesopolyploid Brassica oleracea.</title>
        <authorList>
            <person name="Parkin I.A."/>
            <person name="Koh C."/>
            <person name="Tang H."/>
            <person name="Robinson S.J."/>
            <person name="Kagale S."/>
            <person name="Clarke W.E."/>
            <person name="Town C.D."/>
            <person name="Nixon J."/>
            <person name="Krishnakumar V."/>
            <person name="Bidwell S.L."/>
            <person name="Denoeud F."/>
            <person name="Belcram H."/>
            <person name="Links M.G."/>
            <person name="Just J."/>
            <person name="Clarke C."/>
            <person name="Bender T."/>
            <person name="Huebert T."/>
            <person name="Mason A.S."/>
            <person name="Pires J.C."/>
            <person name="Barker G."/>
            <person name="Moore J."/>
            <person name="Walley P.G."/>
            <person name="Manoli S."/>
            <person name="Batley J."/>
            <person name="Edwards D."/>
            <person name="Nelson M.N."/>
            <person name="Wang X."/>
            <person name="Paterson A.H."/>
            <person name="King G."/>
            <person name="Bancroft I."/>
            <person name="Chalhoub B."/>
            <person name="Sharpe A.G."/>
        </authorList>
    </citation>
    <scope>NUCLEOTIDE SEQUENCE</scope>
    <source>
        <strain evidence="3 4">cv. TO1000</strain>
    </source>
</reference>
<dbReference type="AlphaFoldDB" id="A0A0D3DNE6"/>
<keyword evidence="4" id="KW-1185">Reference proteome</keyword>
<dbReference type="EnsemblPlants" id="Bo8g054670.1">
    <property type="protein sequence ID" value="Bo8g054670.1"/>
    <property type="gene ID" value="Bo8g054670"/>
</dbReference>
<name>A0A0D3DNE6_BRAOL</name>
<dbReference type="Proteomes" id="UP000032141">
    <property type="component" value="Chromosome C8"/>
</dbReference>
<feature type="region of interest" description="Disordered" evidence="1">
    <location>
        <begin position="339"/>
        <end position="388"/>
    </location>
</feature>
<feature type="region of interest" description="Disordered" evidence="1">
    <location>
        <begin position="247"/>
        <end position="303"/>
    </location>
</feature>
<proteinExistence type="predicted"/>